<dbReference type="EMBL" id="JALJXV010000013">
    <property type="protein sequence ID" value="MCP1677098.1"/>
    <property type="molecule type" value="Genomic_DNA"/>
</dbReference>
<feature type="transmembrane region" description="Helical" evidence="1">
    <location>
        <begin position="86"/>
        <end position="103"/>
    </location>
</feature>
<keyword evidence="1" id="KW-0472">Membrane</keyword>
<organism evidence="2 3">
    <name type="scientific">Natronocella acetinitrilica</name>
    <dbReference type="NCBI Taxonomy" id="414046"/>
    <lineage>
        <taxon>Bacteria</taxon>
        <taxon>Pseudomonadati</taxon>
        <taxon>Pseudomonadota</taxon>
        <taxon>Gammaproteobacteria</taxon>
        <taxon>Chromatiales</taxon>
        <taxon>Ectothiorhodospiraceae</taxon>
        <taxon>Natronocella</taxon>
    </lineage>
</organism>
<name>A0AAE3G9P8_9GAMM</name>
<feature type="transmembrane region" description="Helical" evidence="1">
    <location>
        <begin position="62"/>
        <end position="80"/>
    </location>
</feature>
<comment type="caution">
    <text evidence="2">The sequence shown here is derived from an EMBL/GenBank/DDBJ whole genome shotgun (WGS) entry which is preliminary data.</text>
</comment>
<proteinExistence type="predicted"/>
<evidence type="ECO:0000313" key="2">
    <source>
        <dbReference type="EMBL" id="MCP1677098.1"/>
    </source>
</evidence>
<dbReference type="AlphaFoldDB" id="A0AAE3G9P8"/>
<evidence type="ECO:0000313" key="3">
    <source>
        <dbReference type="Proteomes" id="UP001205843"/>
    </source>
</evidence>
<reference evidence="2" key="1">
    <citation type="submission" date="2022-03" db="EMBL/GenBank/DDBJ databases">
        <title>Genomic Encyclopedia of Type Strains, Phase III (KMG-III): the genomes of soil and plant-associated and newly described type strains.</title>
        <authorList>
            <person name="Whitman W."/>
        </authorList>
    </citation>
    <scope>NUCLEOTIDE SEQUENCE</scope>
    <source>
        <strain evidence="2">ANL 6-2</strain>
    </source>
</reference>
<sequence>MLWLIGILAAFFPLSLALADEFAGGSGGISAWFNRSTALMALLLGSLFWSAKVHDGVADKRIYAGVLGAIAVALILFPGWVFGRVVGVLLLAQIAIFLRLTHLREKRGY</sequence>
<protein>
    <submittedName>
        <fullName evidence="2">Uncharacterized protein</fullName>
    </submittedName>
</protein>
<feature type="transmembrane region" description="Helical" evidence="1">
    <location>
        <begin position="29"/>
        <end position="50"/>
    </location>
</feature>
<keyword evidence="1" id="KW-0812">Transmembrane</keyword>
<dbReference type="Proteomes" id="UP001205843">
    <property type="component" value="Unassembled WGS sequence"/>
</dbReference>
<gene>
    <name evidence="2" type="ORF">J2T57_004272</name>
</gene>
<keyword evidence="3" id="KW-1185">Reference proteome</keyword>
<keyword evidence="1" id="KW-1133">Transmembrane helix</keyword>
<accession>A0AAE3G9P8</accession>
<evidence type="ECO:0000256" key="1">
    <source>
        <dbReference type="SAM" id="Phobius"/>
    </source>
</evidence>